<dbReference type="Pfam" id="PF02567">
    <property type="entry name" value="PhzC-PhzF"/>
    <property type="match status" value="1"/>
</dbReference>
<evidence type="ECO:0000256" key="2">
    <source>
        <dbReference type="ARBA" id="ARBA00023235"/>
    </source>
</evidence>
<dbReference type="InterPro" id="IPR003719">
    <property type="entry name" value="Phenazine_PhzF-like"/>
</dbReference>
<evidence type="ECO:0000313" key="5">
    <source>
        <dbReference type="Proteomes" id="UP001432322"/>
    </source>
</evidence>
<feature type="active site" evidence="3">
    <location>
        <position position="46"/>
    </location>
</feature>
<evidence type="ECO:0000313" key="4">
    <source>
        <dbReference type="EMBL" id="GMT22937.1"/>
    </source>
</evidence>
<dbReference type="GO" id="GO:0005737">
    <property type="term" value="C:cytoplasm"/>
    <property type="evidence" value="ECO:0007669"/>
    <property type="project" value="TreeGrafter"/>
</dbReference>
<dbReference type="PANTHER" id="PTHR13774">
    <property type="entry name" value="PHENAZINE BIOSYNTHESIS PROTEIN"/>
    <property type="match status" value="1"/>
</dbReference>
<organism evidence="4 5">
    <name type="scientific">Pristionchus fissidentatus</name>
    <dbReference type="NCBI Taxonomy" id="1538716"/>
    <lineage>
        <taxon>Eukaryota</taxon>
        <taxon>Metazoa</taxon>
        <taxon>Ecdysozoa</taxon>
        <taxon>Nematoda</taxon>
        <taxon>Chromadorea</taxon>
        <taxon>Rhabditida</taxon>
        <taxon>Rhabditina</taxon>
        <taxon>Diplogasteromorpha</taxon>
        <taxon>Diplogasteroidea</taxon>
        <taxon>Neodiplogasteridae</taxon>
        <taxon>Pristionchus</taxon>
    </lineage>
</organism>
<dbReference type="EMBL" id="BTSY01000004">
    <property type="protein sequence ID" value="GMT22937.1"/>
    <property type="molecule type" value="Genomic_DNA"/>
</dbReference>
<dbReference type="PIRSF" id="PIRSF016184">
    <property type="entry name" value="PhzC_PhzF"/>
    <property type="match status" value="1"/>
</dbReference>
<proteinExistence type="inferred from homology"/>
<dbReference type="Gene3D" id="3.10.310.10">
    <property type="entry name" value="Diaminopimelate Epimerase, Chain A, domain 1"/>
    <property type="match status" value="2"/>
</dbReference>
<dbReference type="NCBIfam" id="TIGR00654">
    <property type="entry name" value="PhzF_family"/>
    <property type="match status" value="1"/>
</dbReference>
<dbReference type="AlphaFoldDB" id="A0AAV5VW44"/>
<sequence>MKYPVYTVDAFTSVPFAGNQAAVFLCDKSLGDDLYKKIAAEFNFSETAYPVPLNEGETFATASEFRLRWFTPAVEAPLCGHATLATTHVLINELGNPSPIFKFHTLSGVLTASKNGDAVELNFPAAKLELMKVEDIELDAVRNEIYPEGTVPTYLSKLIRATVPEPIAIRSVYYTTPDKRFLIEVDEKLTCDEFLGITPNISEMLRILPDKKALQGVMLTMAPTKPTEQGFVDEKGVPYDYGLRFFAPWSGINEDPACGSAQCSIAPFWSKITGKQSFFAYQPCLNRGGQFKVTVSDGDEGQNVSIVGSSKTTVRGEMEF</sequence>
<gene>
    <name evidence="4" type="ORF">PFISCL1PPCAC_14234</name>
</gene>
<comment type="similarity">
    <text evidence="1">Belongs to the PhzF family.</text>
</comment>
<dbReference type="Proteomes" id="UP001432322">
    <property type="component" value="Unassembled WGS sequence"/>
</dbReference>
<dbReference type="GO" id="GO:0016853">
    <property type="term" value="F:isomerase activity"/>
    <property type="evidence" value="ECO:0007669"/>
    <property type="project" value="UniProtKB-KW"/>
</dbReference>
<evidence type="ECO:0000256" key="1">
    <source>
        <dbReference type="ARBA" id="ARBA00008270"/>
    </source>
</evidence>
<name>A0AAV5VW44_9BILA</name>
<accession>A0AAV5VW44</accession>
<protein>
    <submittedName>
        <fullName evidence="4">Uncharacterized protein</fullName>
    </submittedName>
</protein>
<keyword evidence="5" id="KW-1185">Reference proteome</keyword>
<reference evidence="4" key="1">
    <citation type="submission" date="2023-10" db="EMBL/GenBank/DDBJ databases">
        <title>Genome assembly of Pristionchus species.</title>
        <authorList>
            <person name="Yoshida K."/>
            <person name="Sommer R.J."/>
        </authorList>
    </citation>
    <scope>NUCLEOTIDE SEQUENCE</scope>
    <source>
        <strain evidence="4">RS5133</strain>
    </source>
</reference>
<comment type="caution">
    <text evidence="4">The sequence shown here is derived from an EMBL/GenBank/DDBJ whole genome shotgun (WGS) entry which is preliminary data.</text>
</comment>
<dbReference type="SUPFAM" id="SSF54506">
    <property type="entry name" value="Diaminopimelate epimerase-like"/>
    <property type="match status" value="1"/>
</dbReference>
<dbReference type="PANTHER" id="PTHR13774:SF17">
    <property type="entry name" value="PHENAZINE BIOSYNTHESIS-LIKE DOMAIN-CONTAINING PROTEIN"/>
    <property type="match status" value="1"/>
</dbReference>
<keyword evidence="2" id="KW-0413">Isomerase</keyword>
<evidence type="ECO:0000256" key="3">
    <source>
        <dbReference type="PIRSR" id="PIRSR016184-1"/>
    </source>
</evidence>